<dbReference type="AlphaFoldDB" id="A0A926VIN7"/>
<evidence type="ECO:0000256" key="1">
    <source>
        <dbReference type="ARBA" id="ARBA00022679"/>
    </source>
</evidence>
<evidence type="ECO:0000313" key="4">
    <source>
        <dbReference type="Proteomes" id="UP000641646"/>
    </source>
</evidence>
<dbReference type="Pfam" id="PF08241">
    <property type="entry name" value="Methyltransf_11"/>
    <property type="match status" value="1"/>
</dbReference>
<name>A0A926VIN7_9CYAN</name>
<reference evidence="3" key="2">
    <citation type="submission" date="2020-08" db="EMBL/GenBank/DDBJ databases">
        <authorList>
            <person name="Chen M."/>
            <person name="Teng W."/>
            <person name="Zhao L."/>
            <person name="Hu C."/>
            <person name="Zhou Y."/>
            <person name="Han B."/>
            <person name="Song L."/>
            <person name="Shu W."/>
        </authorList>
    </citation>
    <scope>NUCLEOTIDE SEQUENCE</scope>
    <source>
        <strain evidence="3">FACHB-1375</strain>
    </source>
</reference>
<dbReference type="EMBL" id="JACJPW010000054">
    <property type="protein sequence ID" value="MBD2183402.1"/>
    <property type="molecule type" value="Genomic_DNA"/>
</dbReference>
<dbReference type="PANTHER" id="PTHR44068:SF11">
    <property type="entry name" value="GERANYL DIPHOSPHATE 2-C-METHYLTRANSFERASE"/>
    <property type="match status" value="1"/>
</dbReference>
<dbReference type="InterPro" id="IPR029063">
    <property type="entry name" value="SAM-dependent_MTases_sf"/>
</dbReference>
<keyword evidence="3" id="KW-0489">Methyltransferase</keyword>
<dbReference type="GO" id="GO:0008757">
    <property type="term" value="F:S-adenosylmethionine-dependent methyltransferase activity"/>
    <property type="evidence" value="ECO:0007669"/>
    <property type="project" value="InterPro"/>
</dbReference>
<keyword evidence="4" id="KW-1185">Reference proteome</keyword>
<dbReference type="InterPro" id="IPR013216">
    <property type="entry name" value="Methyltransf_11"/>
</dbReference>
<dbReference type="PANTHER" id="PTHR44068">
    <property type="entry name" value="ZGC:194242"/>
    <property type="match status" value="1"/>
</dbReference>
<keyword evidence="1" id="KW-0808">Transferase</keyword>
<dbReference type="InterPro" id="IPR050447">
    <property type="entry name" value="Erg6_SMT_methyltransf"/>
</dbReference>
<protein>
    <submittedName>
        <fullName evidence="3">Methyltransferase domain-containing protein</fullName>
    </submittedName>
</protein>
<dbReference type="SUPFAM" id="SSF53335">
    <property type="entry name" value="S-adenosyl-L-methionine-dependent methyltransferases"/>
    <property type="match status" value="1"/>
</dbReference>
<evidence type="ECO:0000259" key="2">
    <source>
        <dbReference type="Pfam" id="PF08241"/>
    </source>
</evidence>
<sequence>MNGSMEDYLRVVIPHLNSELVSSEALSRIQALAQILPHFSVAGFECRLGEEQSRVDFQVSFPQLILNLPESFLTHSVWGTFQNFCQQWIDPTSVLYRNVERLWLEFDLLEQSSQVPIPCLFLVLNQENIGEFQDLTETVLRLLNNRTDSLLESNLRLCANSIPDGGRIAHLGAMLSRTAKEVRVVVKGISSQQLLDYLVKIGCTNITDTLKSLVFTLSEFADTLGLSFDVGDIVHPRIGLEYFWEKQPPDEPRWQLFLDCLVEMGLCTPAKRNALLAWPGFSQKADLPELWPTNLAGADLFLGNKALSVFWRTINHIKVIYEPGNELETKAYLGFGHNWLNASDLNGGKVSKTEDYNQSILPPINDTEVEVSQYLKQVCSYYDRMNPLYLKYIGKTYQAGVFPTDSDTDHYRNSNLYFANRAGIQPGHRILDAGCGVCGPSIDIARNIKGIAIDAITISSVQADTARELVQEVGLADQIQIHIGDFHHLPFADEVFDVVFFLESTGYSYDHQRLFAEVYRVLRPGGNLYIKDVFCKELSLSNEEQQELAEFYRIYVYKTTKISEIKESIALAGFQEISSRDLREINHTKLFSKAMFDYKNGLPGLTEFGKFHYRQFQCLPVFFGEIKARKPST</sequence>
<dbReference type="Gene3D" id="3.40.50.150">
    <property type="entry name" value="Vaccinia Virus protein VP39"/>
    <property type="match status" value="1"/>
</dbReference>
<proteinExistence type="predicted"/>
<comment type="caution">
    <text evidence="3">The sequence shown here is derived from an EMBL/GenBank/DDBJ whole genome shotgun (WGS) entry which is preliminary data.</text>
</comment>
<dbReference type="CDD" id="cd02440">
    <property type="entry name" value="AdoMet_MTases"/>
    <property type="match status" value="1"/>
</dbReference>
<accession>A0A926VIN7</accession>
<dbReference type="GO" id="GO:0032259">
    <property type="term" value="P:methylation"/>
    <property type="evidence" value="ECO:0007669"/>
    <property type="project" value="UniProtKB-KW"/>
</dbReference>
<evidence type="ECO:0000313" key="3">
    <source>
        <dbReference type="EMBL" id="MBD2183402.1"/>
    </source>
</evidence>
<reference evidence="3" key="1">
    <citation type="journal article" date="2015" name="ISME J.">
        <title>Draft Genome Sequence of Streptomyces incarnatus NRRL8089, which Produces the Nucleoside Antibiotic Sinefungin.</title>
        <authorList>
            <person name="Oshima K."/>
            <person name="Hattori M."/>
            <person name="Shimizu H."/>
            <person name="Fukuda K."/>
            <person name="Nemoto M."/>
            <person name="Inagaki K."/>
            <person name="Tamura T."/>
        </authorList>
    </citation>
    <scope>NUCLEOTIDE SEQUENCE</scope>
    <source>
        <strain evidence="3">FACHB-1375</strain>
    </source>
</reference>
<dbReference type="Proteomes" id="UP000641646">
    <property type="component" value="Unassembled WGS sequence"/>
</dbReference>
<organism evidence="3 4">
    <name type="scientific">Aerosakkonema funiforme FACHB-1375</name>
    <dbReference type="NCBI Taxonomy" id="2949571"/>
    <lineage>
        <taxon>Bacteria</taxon>
        <taxon>Bacillati</taxon>
        <taxon>Cyanobacteriota</taxon>
        <taxon>Cyanophyceae</taxon>
        <taxon>Oscillatoriophycideae</taxon>
        <taxon>Aerosakkonematales</taxon>
        <taxon>Aerosakkonemataceae</taxon>
        <taxon>Aerosakkonema</taxon>
    </lineage>
</organism>
<dbReference type="RefSeq" id="WP_190467649.1">
    <property type="nucleotide sequence ID" value="NZ_JACJPW010000054.1"/>
</dbReference>
<feature type="domain" description="Methyltransferase type 11" evidence="2">
    <location>
        <begin position="431"/>
        <end position="530"/>
    </location>
</feature>
<gene>
    <name evidence="3" type="ORF">H6G03_20460</name>
</gene>